<evidence type="ECO:0000256" key="1">
    <source>
        <dbReference type="ARBA" id="ARBA00022598"/>
    </source>
</evidence>
<dbReference type="SUPFAM" id="SSF55931">
    <property type="entry name" value="Glutamine synthetase/guanido kinase"/>
    <property type="match status" value="1"/>
</dbReference>
<reference evidence="7" key="1">
    <citation type="journal article" date="2019" name="Int. J. Syst. Evol. Microbiol.">
        <title>The Global Catalogue of Microorganisms (GCM) 10K type strain sequencing project: providing services to taxonomists for standard genome sequencing and annotation.</title>
        <authorList>
            <consortium name="The Broad Institute Genomics Platform"/>
            <consortium name="The Broad Institute Genome Sequencing Center for Infectious Disease"/>
            <person name="Wu L."/>
            <person name="Ma J."/>
        </authorList>
    </citation>
    <scope>NUCLEOTIDE SEQUENCE [LARGE SCALE GENOMIC DNA]</scope>
    <source>
        <strain evidence="7">JCM 17342</strain>
    </source>
</reference>
<protein>
    <recommendedName>
        <fullName evidence="5">Putative glutamate--cysteine ligase 2</fullName>
        <ecNumber evidence="5">6.3.2.2</ecNumber>
    </recommendedName>
    <alternativeName>
        <fullName evidence="5">Gamma-glutamylcysteine synthetase 2</fullName>
        <shortName evidence="5">GCS 2</shortName>
        <shortName evidence="5">Gamma-GCS 2</shortName>
    </alternativeName>
</protein>
<evidence type="ECO:0000313" key="6">
    <source>
        <dbReference type="EMBL" id="GAA4012064.1"/>
    </source>
</evidence>
<evidence type="ECO:0000256" key="5">
    <source>
        <dbReference type="HAMAP-Rule" id="MF_01609"/>
    </source>
</evidence>
<comment type="similarity">
    <text evidence="5">Belongs to the glutamate--cysteine ligase type 2 family. YbdK subfamily.</text>
</comment>
<evidence type="ECO:0000313" key="7">
    <source>
        <dbReference type="Proteomes" id="UP001501747"/>
    </source>
</evidence>
<dbReference type="InterPro" id="IPR006336">
    <property type="entry name" value="GCS2"/>
</dbReference>
<keyword evidence="1 5" id="KW-0436">Ligase</keyword>
<keyword evidence="3 5" id="KW-0067">ATP-binding</keyword>
<dbReference type="Gene3D" id="3.30.590.20">
    <property type="match status" value="1"/>
</dbReference>
<dbReference type="InterPro" id="IPR014746">
    <property type="entry name" value="Gln_synth/guanido_kin_cat_dom"/>
</dbReference>
<comment type="function">
    <text evidence="5">ATP-dependent carboxylate-amine ligase which exhibits weak glutamate--cysteine ligase activity.</text>
</comment>
<dbReference type="NCBIfam" id="NF010041">
    <property type="entry name" value="PRK13517.1-1"/>
    <property type="match status" value="1"/>
</dbReference>
<keyword evidence="7" id="KW-1185">Reference proteome</keyword>
<comment type="catalytic activity">
    <reaction evidence="4 5">
        <text>L-cysteine + L-glutamate + ATP = gamma-L-glutamyl-L-cysteine + ADP + phosphate + H(+)</text>
        <dbReference type="Rhea" id="RHEA:13285"/>
        <dbReference type="ChEBI" id="CHEBI:15378"/>
        <dbReference type="ChEBI" id="CHEBI:29985"/>
        <dbReference type="ChEBI" id="CHEBI:30616"/>
        <dbReference type="ChEBI" id="CHEBI:35235"/>
        <dbReference type="ChEBI" id="CHEBI:43474"/>
        <dbReference type="ChEBI" id="CHEBI:58173"/>
        <dbReference type="ChEBI" id="CHEBI:456216"/>
        <dbReference type="EC" id="6.3.2.2"/>
    </reaction>
</comment>
<sequence length="362" mass="37803">MTSPGTTLGVEEEFLLVDAETGLPAPGATAVLACAGQGPTSLQRELLSTQVESATGVCETLAQLGDQLSRGRALLASAASANGMLLLSTGTPVLDGGPPPHTVGERFESIMGSYAGVVANYQVGGCHVHVGVPDRDTAIAVINHVRPWLPSLLALSGNSVFAAGRDSGYASWRTMEQTRFPGGGATPWFGSAAEYDAEVARLAECGAIVDEAMCFWLARPSPRFPTVEIRVADAVPTVEEALLQAALTRALVRTALSEVDSGREAVRVPDQVAAAALWTAARHGVTGFAVHPFEHRRVPAASMIADLFKHVRDALADTGDEDFVETTTKAVLREGNGADRQRAAAVDGPRAVIDMLAAAVSR</sequence>
<evidence type="ECO:0000256" key="3">
    <source>
        <dbReference type="ARBA" id="ARBA00022840"/>
    </source>
</evidence>
<organism evidence="6 7">
    <name type="scientific">Allokutzneria multivorans</name>
    <dbReference type="NCBI Taxonomy" id="1142134"/>
    <lineage>
        <taxon>Bacteria</taxon>
        <taxon>Bacillati</taxon>
        <taxon>Actinomycetota</taxon>
        <taxon>Actinomycetes</taxon>
        <taxon>Pseudonocardiales</taxon>
        <taxon>Pseudonocardiaceae</taxon>
        <taxon>Allokutzneria</taxon>
    </lineage>
</organism>
<dbReference type="NCBIfam" id="TIGR02050">
    <property type="entry name" value="gshA_cyan_rel"/>
    <property type="match status" value="1"/>
</dbReference>
<dbReference type="Proteomes" id="UP001501747">
    <property type="component" value="Unassembled WGS sequence"/>
</dbReference>
<dbReference type="Pfam" id="PF04107">
    <property type="entry name" value="GCS2"/>
    <property type="match status" value="1"/>
</dbReference>
<dbReference type="HAMAP" id="MF_01609">
    <property type="entry name" value="Glu_cys_ligase_2"/>
    <property type="match status" value="1"/>
</dbReference>
<proteinExistence type="inferred from homology"/>
<accession>A0ABP7SIT9</accession>
<gene>
    <name evidence="6" type="ORF">GCM10022247_38300</name>
</gene>
<comment type="caution">
    <text evidence="6">The sequence shown here is derived from an EMBL/GenBank/DDBJ whole genome shotgun (WGS) entry which is preliminary data.</text>
</comment>
<name>A0ABP7SIT9_9PSEU</name>
<keyword evidence="2 5" id="KW-0547">Nucleotide-binding</keyword>
<dbReference type="PANTHER" id="PTHR36510:SF1">
    <property type="entry name" value="GLUTAMATE--CYSTEINE LIGASE 2-RELATED"/>
    <property type="match status" value="1"/>
</dbReference>
<evidence type="ECO:0000256" key="4">
    <source>
        <dbReference type="ARBA" id="ARBA00048819"/>
    </source>
</evidence>
<dbReference type="EC" id="6.3.2.2" evidence="5"/>
<dbReference type="RefSeq" id="WP_344876620.1">
    <property type="nucleotide sequence ID" value="NZ_BAABAL010000013.1"/>
</dbReference>
<dbReference type="InterPro" id="IPR011793">
    <property type="entry name" value="YbdK"/>
</dbReference>
<dbReference type="EMBL" id="BAABAL010000013">
    <property type="protein sequence ID" value="GAA4012064.1"/>
    <property type="molecule type" value="Genomic_DNA"/>
</dbReference>
<dbReference type="GO" id="GO:0016874">
    <property type="term" value="F:ligase activity"/>
    <property type="evidence" value="ECO:0007669"/>
    <property type="project" value="UniProtKB-KW"/>
</dbReference>
<dbReference type="InterPro" id="IPR050141">
    <property type="entry name" value="GCL_type2/YbdK_subfam"/>
</dbReference>
<evidence type="ECO:0000256" key="2">
    <source>
        <dbReference type="ARBA" id="ARBA00022741"/>
    </source>
</evidence>
<dbReference type="PANTHER" id="PTHR36510">
    <property type="entry name" value="GLUTAMATE--CYSTEINE LIGASE 2-RELATED"/>
    <property type="match status" value="1"/>
</dbReference>